<proteinExistence type="predicted"/>
<sequence length="74" mass="8472">MARLNNTKNFTKADKLALAKLLIAFAPLGHDEWEIVTQSYNTRLGYEDPISTLKLLKNKWRSMRLIKKPTGNAI</sequence>
<evidence type="ECO:0000313" key="2">
    <source>
        <dbReference type="EMBL" id="CEP18463.1"/>
    </source>
</evidence>
<reference evidence="2 3" key="1">
    <citation type="submission" date="2014-09" db="EMBL/GenBank/DDBJ databases">
        <authorList>
            <person name="Ellenberger Sabrina"/>
        </authorList>
    </citation>
    <scope>NUCLEOTIDE SEQUENCE [LARGE SCALE GENOMIC DNA]</scope>
    <source>
        <strain evidence="2 3">CBS 412.66</strain>
    </source>
</reference>
<dbReference type="OrthoDB" id="99432at2759"/>
<name>A0A0B7NTA7_9FUNG</name>
<dbReference type="Proteomes" id="UP000054107">
    <property type="component" value="Unassembled WGS sequence"/>
</dbReference>
<evidence type="ECO:0000313" key="3">
    <source>
        <dbReference type="Proteomes" id="UP000054107"/>
    </source>
</evidence>
<dbReference type="Pfam" id="PF20681">
    <property type="entry name" value="DUF6818"/>
    <property type="match status" value="1"/>
</dbReference>
<feature type="domain" description="DUF6818" evidence="1">
    <location>
        <begin position="27"/>
        <end position="73"/>
    </location>
</feature>
<accession>A0A0B7NTA7</accession>
<dbReference type="EMBL" id="LN733835">
    <property type="protein sequence ID" value="CEP18463.1"/>
    <property type="molecule type" value="Genomic_DNA"/>
</dbReference>
<dbReference type="AlphaFoldDB" id="A0A0B7NTA7"/>
<evidence type="ECO:0000259" key="1">
    <source>
        <dbReference type="Pfam" id="PF20681"/>
    </source>
</evidence>
<organism evidence="2 3">
    <name type="scientific">Parasitella parasitica</name>
    <dbReference type="NCBI Taxonomy" id="35722"/>
    <lineage>
        <taxon>Eukaryota</taxon>
        <taxon>Fungi</taxon>
        <taxon>Fungi incertae sedis</taxon>
        <taxon>Mucoromycota</taxon>
        <taxon>Mucoromycotina</taxon>
        <taxon>Mucoromycetes</taxon>
        <taxon>Mucorales</taxon>
        <taxon>Mucorineae</taxon>
        <taxon>Mucoraceae</taxon>
        <taxon>Parasitella</taxon>
    </lineage>
</organism>
<keyword evidence="3" id="KW-1185">Reference proteome</keyword>
<dbReference type="InterPro" id="IPR049203">
    <property type="entry name" value="DUF6818"/>
</dbReference>
<protein>
    <recommendedName>
        <fullName evidence="1">DUF6818 domain-containing protein</fullName>
    </recommendedName>
</protein>
<gene>
    <name evidence="2" type="primary">PARPA_12767.1 scaffold 45468</name>
</gene>